<comment type="caution">
    <text evidence="1">The sequence shown here is derived from an EMBL/GenBank/DDBJ whole genome shotgun (WGS) entry which is preliminary data.</text>
</comment>
<dbReference type="Proteomes" id="UP000245474">
    <property type="component" value="Unassembled WGS sequence"/>
</dbReference>
<evidence type="ECO:0000313" key="1">
    <source>
        <dbReference type="EMBL" id="PWG62129.1"/>
    </source>
</evidence>
<keyword evidence="2" id="KW-1185">Reference proteome</keyword>
<name>A0A2U2MZF9_9GAMM</name>
<dbReference type="AlphaFoldDB" id="A0A2U2MZF9"/>
<dbReference type="RefSeq" id="WP_109679332.1">
    <property type="nucleotide sequence ID" value="NZ_CP086615.1"/>
</dbReference>
<reference evidence="1 2" key="1">
    <citation type="submission" date="2018-05" db="EMBL/GenBank/DDBJ databases">
        <title>Spiribacter halobius sp. nov., a moderately halophilic bacterium isolated from marine solar saltern.</title>
        <authorList>
            <person name="Zheng W.-S."/>
            <person name="Lu D.-C."/>
            <person name="Du Z.-J."/>
        </authorList>
    </citation>
    <scope>NUCLEOTIDE SEQUENCE [LARGE SCALE GENOMIC DNA]</scope>
    <source>
        <strain evidence="1 2">E85</strain>
    </source>
</reference>
<dbReference type="EMBL" id="QFFI01000022">
    <property type="protein sequence ID" value="PWG62129.1"/>
    <property type="molecule type" value="Genomic_DNA"/>
</dbReference>
<dbReference type="InterPro" id="IPR045502">
    <property type="entry name" value="DUF6489"/>
</dbReference>
<accession>A0A2U2MZF9</accession>
<proteinExistence type="predicted"/>
<organism evidence="1 2">
    <name type="scientific">Sediminicurvatus halobius</name>
    <dbReference type="NCBI Taxonomy" id="2182432"/>
    <lineage>
        <taxon>Bacteria</taxon>
        <taxon>Pseudomonadati</taxon>
        <taxon>Pseudomonadota</taxon>
        <taxon>Gammaproteobacteria</taxon>
        <taxon>Chromatiales</taxon>
        <taxon>Ectothiorhodospiraceae</taxon>
        <taxon>Sediminicurvatus</taxon>
    </lineage>
</organism>
<sequence length="84" mass="9836">MRIKVDLDTTPEELRRFFGLPDVQPLQEEVMKRMRERMLEGLDQYDPAALFRQVMGPSAPGFESLQKAFWDAFSQSQGKDDKER</sequence>
<protein>
    <submittedName>
        <fullName evidence="1">Uncharacterized protein</fullName>
    </submittedName>
</protein>
<dbReference type="Pfam" id="PF20099">
    <property type="entry name" value="DUF6489"/>
    <property type="match status" value="1"/>
</dbReference>
<dbReference type="OrthoDB" id="5740990at2"/>
<gene>
    <name evidence="1" type="ORF">DEM34_13405</name>
</gene>
<evidence type="ECO:0000313" key="2">
    <source>
        <dbReference type="Proteomes" id="UP000245474"/>
    </source>
</evidence>